<evidence type="ECO:0000313" key="7">
    <source>
        <dbReference type="WBParaSite" id="GPUH_0001922101-mRNA-1"/>
    </source>
</evidence>
<reference evidence="7" key="1">
    <citation type="submission" date="2016-06" db="UniProtKB">
        <authorList>
            <consortium name="WormBaseParasite"/>
        </authorList>
    </citation>
    <scope>IDENTIFICATION</scope>
</reference>
<dbReference type="AlphaFoldDB" id="A0A183EE05"/>
<proteinExistence type="inferred from homology"/>
<evidence type="ECO:0000256" key="4">
    <source>
        <dbReference type="SAM" id="MobiDB-lite"/>
    </source>
</evidence>
<feature type="coiled-coil region" evidence="3">
    <location>
        <begin position="59"/>
        <end position="86"/>
    </location>
</feature>
<keyword evidence="2 3" id="KW-0175">Coiled coil</keyword>
<protein>
    <submittedName>
        <fullName evidence="7">SH3 domain-binding protein 5-like</fullName>
    </submittedName>
</protein>
<dbReference type="Pfam" id="PF05276">
    <property type="entry name" value="SH3BP5"/>
    <property type="match status" value="1"/>
</dbReference>
<dbReference type="EMBL" id="UYRT01088099">
    <property type="protein sequence ID" value="VDN33351.1"/>
    <property type="molecule type" value="Genomic_DNA"/>
</dbReference>
<organism evidence="7">
    <name type="scientific">Gongylonema pulchrum</name>
    <dbReference type="NCBI Taxonomy" id="637853"/>
    <lineage>
        <taxon>Eukaryota</taxon>
        <taxon>Metazoa</taxon>
        <taxon>Ecdysozoa</taxon>
        <taxon>Nematoda</taxon>
        <taxon>Chromadorea</taxon>
        <taxon>Rhabditida</taxon>
        <taxon>Spirurina</taxon>
        <taxon>Spiruromorpha</taxon>
        <taxon>Spiruroidea</taxon>
        <taxon>Gongylonematidae</taxon>
        <taxon>Gongylonema</taxon>
    </lineage>
</organism>
<feature type="region of interest" description="Disordered" evidence="4">
    <location>
        <begin position="1"/>
        <end position="25"/>
    </location>
</feature>
<dbReference type="OrthoDB" id="446789at2759"/>
<dbReference type="InterPro" id="IPR007940">
    <property type="entry name" value="SH3BP5"/>
</dbReference>
<keyword evidence="6" id="KW-1185">Reference proteome</keyword>
<dbReference type="Proteomes" id="UP000271098">
    <property type="component" value="Unassembled WGS sequence"/>
</dbReference>
<dbReference type="GO" id="GO:0035556">
    <property type="term" value="P:intracellular signal transduction"/>
    <property type="evidence" value="ECO:0007669"/>
    <property type="project" value="InterPro"/>
</dbReference>
<reference evidence="5 6" key="2">
    <citation type="submission" date="2018-11" db="EMBL/GenBank/DDBJ databases">
        <authorList>
            <consortium name="Pathogen Informatics"/>
        </authorList>
    </citation>
    <scope>NUCLEOTIDE SEQUENCE [LARGE SCALE GENOMIC DNA]</scope>
</reference>
<sequence length="183" mass="20883">MNESGARSKTSTPPFTPQLSAASTTTGISTGDEVEFEFGENFPLDARHLNRVHEELEKLNIATDVINKLELQLDEARATFRKIQASWSQKLNELSRKYGSAIAKGRPYYEAKLKERQLREEAQNAAIHFERANSMHAVAKQQVKLTQDSLNRQRTIEPECLEVLNHHIQRVNEAERERLAAEE</sequence>
<evidence type="ECO:0000256" key="2">
    <source>
        <dbReference type="ARBA" id="ARBA00023054"/>
    </source>
</evidence>
<dbReference type="GO" id="GO:0005737">
    <property type="term" value="C:cytoplasm"/>
    <property type="evidence" value="ECO:0007669"/>
    <property type="project" value="TreeGrafter"/>
</dbReference>
<dbReference type="PANTHER" id="PTHR19423">
    <property type="entry name" value="SH3 DOMAIN-BINDING PROTEIN 5"/>
    <property type="match status" value="1"/>
</dbReference>
<evidence type="ECO:0000313" key="5">
    <source>
        <dbReference type="EMBL" id="VDN33351.1"/>
    </source>
</evidence>
<accession>A0A183EE05</accession>
<name>A0A183EE05_9BILA</name>
<evidence type="ECO:0000256" key="3">
    <source>
        <dbReference type="SAM" id="Coils"/>
    </source>
</evidence>
<evidence type="ECO:0000256" key="1">
    <source>
        <dbReference type="ARBA" id="ARBA00007796"/>
    </source>
</evidence>
<dbReference type="PANTHER" id="PTHR19423:SF1">
    <property type="entry name" value="SH3 DOMAIN-BINDING PROTEIN 5"/>
    <property type="match status" value="1"/>
</dbReference>
<dbReference type="GO" id="GO:0004860">
    <property type="term" value="F:protein kinase inhibitor activity"/>
    <property type="evidence" value="ECO:0007669"/>
    <property type="project" value="TreeGrafter"/>
</dbReference>
<dbReference type="WBParaSite" id="GPUH_0001922101-mRNA-1">
    <property type="protein sequence ID" value="GPUH_0001922101-mRNA-1"/>
    <property type="gene ID" value="GPUH_0001922101"/>
</dbReference>
<comment type="similarity">
    <text evidence="1">Belongs to the SH3BP5 family.</text>
</comment>
<gene>
    <name evidence="5" type="ORF">GPUH_LOCUS19196</name>
</gene>
<evidence type="ECO:0000313" key="6">
    <source>
        <dbReference type="Proteomes" id="UP000271098"/>
    </source>
</evidence>
<feature type="compositionally biased region" description="Polar residues" evidence="4">
    <location>
        <begin position="1"/>
        <end position="19"/>
    </location>
</feature>